<sequence length="318" mass="34833">MCVSVSQDTLWNSACVVLAPRQRVCQFAEDVWTRLWAALNQQPASRLQPKQVLDKLRVSLHCYQNLREVSVHLMRELSEQGAGARGVESGVHAVGTRWAAAQLDASRALCRAVTRPLAAAPAHNQHRGFTFMYGSGYGTVLALEQYYCAADGIAFPLPQGFSSFFTYLGHRALPFHAFVQHVHRNVFELQIDVIKAIIARKDDDSKNSVNNKLRLIQLVGEGRGRRALAAWGHRAALVLRARDHAATLLSGAAGHAHPQPARHRPIADTGIAALPSGERLSPLDTFLDLLTAKASLNELDFNLIIEATLASVQQDTAT</sequence>
<keyword evidence="3" id="KW-1185">Reference proteome</keyword>
<dbReference type="InterPro" id="IPR026172">
    <property type="entry name" value="GSAP_fam"/>
</dbReference>
<evidence type="ECO:0000259" key="1">
    <source>
        <dbReference type="Pfam" id="PF14959"/>
    </source>
</evidence>
<dbReference type="InterPro" id="IPR028010">
    <property type="entry name" value="GSAP_C_dom"/>
</dbReference>
<dbReference type="Pfam" id="PF14959">
    <property type="entry name" value="GSAP-16"/>
    <property type="match status" value="1"/>
</dbReference>
<dbReference type="EMBL" id="JTDY01000137">
    <property type="protein sequence ID" value="KOB78658.1"/>
    <property type="molecule type" value="Genomic_DNA"/>
</dbReference>
<gene>
    <name evidence="2" type="ORF">OBRU01_02019</name>
</gene>
<dbReference type="PANTHER" id="PTHR13630:SF1">
    <property type="entry name" value="GAMMA-SECRETASE-ACTIVATING PROTEIN"/>
    <property type="match status" value="1"/>
</dbReference>
<dbReference type="Proteomes" id="UP000037510">
    <property type="component" value="Unassembled WGS sequence"/>
</dbReference>
<organism evidence="2 3">
    <name type="scientific">Operophtera brumata</name>
    <name type="common">Winter moth</name>
    <name type="synonym">Phalaena brumata</name>
    <dbReference type="NCBI Taxonomy" id="104452"/>
    <lineage>
        <taxon>Eukaryota</taxon>
        <taxon>Metazoa</taxon>
        <taxon>Ecdysozoa</taxon>
        <taxon>Arthropoda</taxon>
        <taxon>Hexapoda</taxon>
        <taxon>Insecta</taxon>
        <taxon>Pterygota</taxon>
        <taxon>Neoptera</taxon>
        <taxon>Endopterygota</taxon>
        <taxon>Lepidoptera</taxon>
        <taxon>Glossata</taxon>
        <taxon>Ditrysia</taxon>
        <taxon>Geometroidea</taxon>
        <taxon>Geometridae</taxon>
        <taxon>Larentiinae</taxon>
        <taxon>Operophtera</taxon>
    </lineage>
</organism>
<dbReference type="GO" id="GO:0005802">
    <property type="term" value="C:trans-Golgi network"/>
    <property type="evidence" value="ECO:0007669"/>
    <property type="project" value="TreeGrafter"/>
</dbReference>
<protein>
    <submittedName>
        <fullName evidence="2">Putative pigeon protein</fullName>
    </submittedName>
</protein>
<accession>A0A0L7LT77</accession>
<dbReference type="STRING" id="104452.A0A0L7LT77"/>
<dbReference type="GO" id="GO:1902004">
    <property type="term" value="P:positive regulation of amyloid-beta formation"/>
    <property type="evidence" value="ECO:0007669"/>
    <property type="project" value="TreeGrafter"/>
</dbReference>
<comment type="caution">
    <text evidence="2">The sequence shown here is derived from an EMBL/GenBank/DDBJ whole genome shotgun (WGS) entry which is preliminary data.</text>
</comment>
<feature type="domain" description="Gamma-secretase-activating protein C-terminal" evidence="1">
    <location>
        <begin position="104"/>
        <end position="210"/>
    </location>
</feature>
<dbReference type="AlphaFoldDB" id="A0A0L7LT77"/>
<reference evidence="2 3" key="1">
    <citation type="journal article" date="2015" name="Genome Biol. Evol.">
        <title>The genome of winter moth (Operophtera brumata) provides a genomic perspective on sexual dimorphism and phenology.</title>
        <authorList>
            <person name="Derks M.F."/>
            <person name="Smit S."/>
            <person name="Salis L."/>
            <person name="Schijlen E."/>
            <person name="Bossers A."/>
            <person name="Mateman C."/>
            <person name="Pijl A.S."/>
            <person name="de Ridder D."/>
            <person name="Groenen M.A."/>
            <person name="Visser M.E."/>
            <person name="Megens H.J."/>
        </authorList>
    </citation>
    <scope>NUCLEOTIDE SEQUENCE [LARGE SCALE GENOMIC DNA]</scope>
    <source>
        <strain evidence="2">WM2013NL</strain>
        <tissue evidence="2">Head and thorax</tissue>
    </source>
</reference>
<name>A0A0L7LT77_OPEBR</name>
<proteinExistence type="predicted"/>
<evidence type="ECO:0000313" key="3">
    <source>
        <dbReference type="Proteomes" id="UP000037510"/>
    </source>
</evidence>
<dbReference type="PANTHER" id="PTHR13630">
    <property type="entry name" value="GAMMA-SECRETASE-ACTIVATING PROTEIN"/>
    <property type="match status" value="1"/>
</dbReference>
<evidence type="ECO:0000313" key="2">
    <source>
        <dbReference type="EMBL" id="KOB78658.1"/>
    </source>
</evidence>